<evidence type="ECO:0000256" key="8">
    <source>
        <dbReference type="PIRNR" id="PIRNR000362"/>
    </source>
</evidence>
<dbReference type="PANTHER" id="PTHR48467:SF1">
    <property type="entry name" value="GLUTAMATE SYNTHASE 1 [NADH], CHLOROPLASTIC-LIKE"/>
    <property type="match status" value="1"/>
</dbReference>
<dbReference type="HOGENOM" id="CLU_024722_3_1_1"/>
<evidence type="ECO:0000256" key="4">
    <source>
        <dbReference type="ARBA" id="ARBA00022827"/>
    </source>
</evidence>
<dbReference type="AlphaFoldDB" id="A0A0A1V3J3"/>
<dbReference type="Pfam" id="PF07992">
    <property type="entry name" value="Pyr_redox_2"/>
    <property type="match status" value="1"/>
</dbReference>
<evidence type="ECO:0000256" key="5">
    <source>
        <dbReference type="ARBA" id="ARBA00022857"/>
    </source>
</evidence>
<protein>
    <recommendedName>
        <fullName evidence="8">NADPH:adrenodoxin oxidoreductase, mitochondrial</fullName>
        <ecNumber evidence="8">1.18.1.6</ecNumber>
    </recommendedName>
</protein>
<feature type="binding site" evidence="9">
    <location>
        <position position="413"/>
    </location>
    <ligand>
        <name>FAD</name>
        <dbReference type="ChEBI" id="CHEBI:57692"/>
    </ligand>
</feature>
<dbReference type="GO" id="GO:0005739">
    <property type="term" value="C:mitochondrion"/>
    <property type="evidence" value="ECO:0007669"/>
    <property type="project" value="UniProtKB-SubCell"/>
</dbReference>
<keyword evidence="5 8" id="KW-0521">NADP</keyword>
<evidence type="ECO:0000256" key="7">
    <source>
        <dbReference type="ARBA" id="ARBA00048933"/>
    </source>
</evidence>
<reference evidence="13 14" key="1">
    <citation type="submission" date="2014-02" db="EMBL/GenBank/DDBJ databases">
        <title>The genome sequence of the entomopathogenic fungus Metarhizium robertsii ARSEF 2575.</title>
        <authorList>
            <person name="Giuliano Garisto Donzelli B."/>
            <person name="Roe B.A."/>
            <person name="Macmil S.L."/>
            <person name="Krasnoff S.B."/>
            <person name="Gibson D.M."/>
        </authorList>
    </citation>
    <scope>NUCLEOTIDE SEQUENCE [LARGE SCALE GENOMIC DNA]</scope>
    <source>
        <strain evidence="13 14">ARSEF 2575</strain>
    </source>
</reference>
<dbReference type="EMBL" id="JELW01000002">
    <property type="protein sequence ID" value="EXV04754.1"/>
    <property type="molecule type" value="Genomic_DNA"/>
</dbReference>
<keyword evidence="3 8" id="KW-0285">Flavoprotein</keyword>
<proteinExistence type="inferred from homology"/>
<evidence type="ECO:0000256" key="1">
    <source>
        <dbReference type="ARBA" id="ARBA00001974"/>
    </source>
</evidence>
<comment type="catalytic activity">
    <reaction evidence="7 8">
        <text>2 reduced [adrenodoxin] + NADP(+) + H(+) = 2 oxidized [adrenodoxin] + NADPH</text>
        <dbReference type="Rhea" id="RHEA:42312"/>
        <dbReference type="Rhea" id="RHEA-COMP:9998"/>
        <dbReference type="Rhea" id="RHEA-COMP:9999"/>
        <dbReference type="ChEBI" id="CHEBI:15378"/>
        <dbReference type="ChEBI" id="CHEBI:33737"/>
        <dbReference type="ChEBI" id="CHEBI:33738"/>
        <dbReference type="ChEBI" id="CHEBI:57783"/>
        <dbReference type="ChEBI" id="CHEBI:58349"/>
        <dbReference type="EC" id="1.18.1.6"/>
    </reaction>
</comment>
<evidence type="ECO:0000259" key="12">
    <source>
        <dbReference type="Pfam" id="PF07992"/>
    </source>
</evidence>
<gene>
    <name evidence="13" type="ORF">X797_002436</name>
</gene>
<evidence type="ECO:0000256" key="10">
    <source>
        <dbReference type="PIRSR" id="PIRSR000362-2"/>
    </source>
</evidence>
<feature type="binding site" evidence="9">
    <location>
        <position position="72"/>
    </location>
    <ligand>
        <name>FAD</name>
        <dbReference type="ChEBI" id="CHEBI:57692"/>
    </ligand>
</feature>
<comment type="subcellular location">
    <subcellularLocation>
        <location evidence="8">Mitochondrion</location>
    </subcellularLocation>
</comment>
<dbReference type="SUPFAM" id="SSF51971">
    <property type="entry name" value="Nucleotide-binding domain"/>
    <property type="match status" value="1"/>
</dbReference>
<evidence type="ECO:0000256" key="9">
    <source>
        <dbReference type="PIRSR" id="PIRSR000362-1"/>
    </source>
</evidence>
<dbReference type="PANTHER" id="PTHR48467">
    <property type="entry name" value="GLUTAMATE SYNTHASE 1 [NADH], CHLOROPLASTIC-LIKE"/>
    <property type="match status" value="1"/>
</dbReference>
<comment type="cofactor">
    <cofactor evidence="1 8 9">
        <name>FAD</name>
        <dbReference type="ChEBI" id="CHEBI:57692"/>
    </cofactor>
</comment>
<feature type="domain" description="FAD/NAD(P)-binding" evidence="12">
    <location>
        <begin position="34"/>
        <end position="202"/>
    </location>
</feature>
<dbReference type="Gene3D" id="3.40.50.720">
    <property type="entry name" value="NAD(P)-binding Rossmann-like Domain"/>
    <property type="match status" value="1"/>
</dbReference>
<dbReference type="Proteomes" id="UP000030151">
    <property type="component" value="Unassembled WGS sequence"/>
</dbReference>
<evidence type="ECO:0000256" key="3">
    <source>
        <dbReference type="ARBA" id="ARBA00022630"/>
    </source>
</evidence>
<keyword evidence="4 8" id="KW-0274">FAD</keyword>
<dbReference type="InterPro" id="IPR055275">
    <property type="entry name" value="Ferredox_Rdtase"/>
</dbReference>
<feature type="binding site" evidence="10">
    <location>
        <begin position="233"/>
        <end position="234"/>
    </location>
    <ligand>
        <name>NADP(+)</name>
        <dbReference type="ChEBI" id="CHEBI:58349"/>
    </ligand>
</feature>
<feature type="binding site" evidence="10">
    <location>
        <begin position="189"/>
        <end position="192"/>
    </location>
    <ligand>
        <name>NADP(+)</name>
        <dbReference type="ChEBI" id="CHEBI:58349"/>
    </ligand>
</feature>
<comment type="similarity">
    <text evidence="2 8">Belongs to the ferredoxin--NADP reductase type 1 family.</text>
</comment>
<keyword evidence="6 8" id="KW-0560">Oxidoreductase</keyword>
<dbReference type="PRINTS" id="PR00419">
    <property type="entry name" value="ADXRDTASE"/>
</dbReference>
<dbReference type="InterPro" id="IPR036188">
    <property type="entry name" value="FAD/NAD-bd_sf"/>
</dbReference>
<accession>A0A0A1V3J3</accession>
<comment type="caution">
    <text evidence="13">The sequence shown here is derived from an EMBL/GenBank/DDBJ whole genome shotgun (WGS) entry which is preliminary data.</text>
</comment>
<sequence>MFCRSCRPLLCSLPLRTFSTAAASSSRSSEAPFRMAVVGSGPAGFYTAYRVMTKLPDAHVDMYEALPVPFGLVRHGVAPDHPEVKNCQEKFEDVASSPRFRFIGNVSVGLCSRAKEQGMVRLRSLMQHYDAVLLAYGASEDKRLEIPGESTLNGIYSARQFVGWYNGLPECSSLDPALVNAQEAVIIGQGNVALDVARILLEDINVLRNTDITEHALAILSRSRIKRVHVVGRRGPVQAAFTIKEVRELMKLPSVAFHPVDRSLIPVDLKSLPRASKRLMEVILKGSEALVESAPKSWSLDNCLAPSRFLGGIQSPEDVAGTEFNVMKLTDAFNPLSKTMATGQTLQLPSDVVFRSVGYKSVALPEFAAMGIQFDESRGVVSNDGLGRATQVLAIDQQTSTCQQVPGVYCAGWVKRGPTGVIASTMQDAFITAEAIIQDWISGAEFLRPKGDTPAQGWNGVRQDEGSHTERSVSWDQWLQIDRAEKQGGKELGKEREKFTNTRDMLAVIQ</sequence>
<evidence type="ECO:0000313" key="14">
    <source>
        <dbReference type="Proteomes" id="UP000030151"/>
    </source>
</evidence>
<dbReference type="OrthoDB" id="333024at2759"/>
<organism evidence="13 14">
    <name type="scientific">Metarhizium robertsii</name>
    <dbReference type="NCBI Taxonomy" id="568076"/>
    <lineage>
        <taxon>Eukaryota</taxon>
        <taxon>Fungi</taxon>
        <taxon>Dikarya</taxon>
        <taxon>Ascomycota</taxon>
        <taxon>Pezizomycotina</taxon>
        <taxon>Sordariomycetes</taxon>
        <taxon>Hypocreomycetidae</taxon>
        <taxon>Hypocreales</taxon>
        <taxon>Clavicipitaceae</taxon>
        <taxon>Metarhizium</taxon>
    </lineage>
</organism>
<dbReference type="InterPro" id="IPR023753">
    <property type="entry name" value="FAD/NAD-binding_dom"/>
</dbReference>
<evidence type="ECO:0000313" key="13">
    <source>
        <dbReference type="EMBL" id="EXV04754.1"/>
    </source>
</evidence>
<feature type="compositionally biased region" description="Basic and acidic residues" evidence="11">
    <location>
        <begin position="462"/>
        <end position="473"/>
    </location>
</feature>
<dbReference type="eggNOG" id="KOG1800">
    <property type="taxonomic scope" value="Eukaryota"/>
</dbReference>
<keyword evidence="8" id="KW-0496">Mitochondrion</keyword>
<feature type="binding site" evidence="10">
    <location>
        <position position="420"/>
    </location>
    <ligand>
        <name>NADP(+)</name>
        <dbReference type="ChEBI" id="CHEBI:58349"/>
    </ligand>
</feature>
<feature type="binding site" evidence="10">
    <location>
        <position position="245"/>
    </location>
    <ligand>
        <name>NADP(+)</name>
        <dbReference type="ChEBI" id="CHEBI:58349"/>
    </ligand>
</feature>
<dbReference type="EC" id="1.18.1.6" evidence="8"/>
<dbReference type="PIRSF" id="PIRSF000362">
    <property type="entry name" value="FNR"/>
    <property type="match status" value="1"/>
</dbReference>
<feature type="binding site" evidence="9">
    <location>
        <position position="64"/>
    </location>
    <ligand>
        <name>FAD</name>
        <dbReference type="ChEBI" id="CHEBI:57692"/>
    </ligand>
</feature>
<feature type="region of interest" description="Disordered" evidence="11">
    <location>
        <begin position="452"/>
        <end position="473"/>
    </location>
</feature>
<name>A0A0A1V3J3_9HYPO</name>
<feature type="binding site" evidence="9">
    <location>
        <position position="43"/>
    </location>
    <ligand>
        <name>FAD</name>
        <dbReference type="ChEBI" id="CHEBI:57692"/>
    </ligand>
</feature>
<evidence type="ECO:0000256" key="6">
    <source>
        <dbReference type="ARBA" id="ARBA00023002"/>
    </source>
</evidence>
<evidence type="ECO:0000256" key="2">
    <source>
        <dbReference type="ARBA" id="ARBA00008312"/>
    </source>
</evidence>
<dbReference type="GO" id="GO:0016491">
    <property type="term" value="F:oxidoreductase activity"/>
    <property type="evidence" value="ECO:0007669"/>
    <property type="project" value="UniProtKB-KW"/>
</dbReference>
<dbReference type="InterPro" id="IPR021163">
    <property type="entry name" value="Ferredox_Rdtase_adrenod"/>
</dbReference>
<feature type="binding site" evidence="9">
    <location>
        <begin position="420"/>
        <end position="422"/>
    </location>
    <ligand>
        <name>FAD</name>
        <dbReference type="ChEBI" id="CHEBI:57692"/>
    </ligand>
</feature>
<evidence type="ECO:0000256" key="11">
    <source>
        <dbReference type="SAM" id="MobiDB-lite"/>
    </source>
</evidence>
<feature type="binding site" evidence="9">
    <location>
        <position position="108"/>
    </location>
    <ligand>
        <name>FAD</name>
        <dbReference type="ChEBI" id="CHEBI:57692"/>
    </ligand>
</feature>
<dbReference type="Gene3D" id="3.50.50.60">
    <property type="entry name" value="FAD/NAD(P)-binding domain"/>
    <property type="match status" value="1"/>
</dbReference>